<keyword evidence="4 6" id="KW-1133">Transmembrane helix</keyword>
<organism evidence="7 8">
    <name type="scientific">Phlyctema vagabunda</name>
    <dbReference type="NCBI Taxonomy" id="108571"/>
    <lineage>
        <taxon>Eukaryota</taxon>
        <taxon>Fungi</taxon>
        <taxon>Dikarya</taxon>
        <taxon>Ascomycota</taxon>
        <taxon>Pezizomycotina</taxon>
        <taxon>Leotiomycetes</taxon>
        <taxon>Helotiales</taxon>
        <taxon>Dermateaceae</taxon>
        <taxon>Phlyctema</taxon>
    </lineage>
</organism>
<dbReference type="InterPro" id="IPR000612">
    <property type="entry name" value="PMP3"/>
</dbReference>
<reference evidence="7 8" key="1">
    <citation type="submission" date="2024-06" db="EMBL/GenBank/DDBJ databases">
        <title>Complete genome of Phlyctema vagabunda strain 19-DSS-EL-015.</title>
        <authorList>
            <person name="Fiorenzani C."/>
        </authorList>
    </citation>
    <scope>NUCLEOTIDE SEQUENCE [LARGE SCALE GENOMIC DNA]</scope>
    <source>
        <strain evidence="7 8">19-DSS-EL-015</strain>
    </source>
</reference>
<evidence type="ECO:0000313" key="7">
    <source>
        <dbReference type="EMBL" id="KAL3427407.1"/>
    </source>
</evidence>
<comment type="similarity">
    <text evidence="2">Belongs to the UPF0057 (PMP3) family.</text>
</comment>
<feature type="transmembrane region" description="Helical" evidence="6">
    <location>
        <begin position="7"/>
        <end position="30"/>
    </location>
</feature>
<dbReference type="Proteomes" id="UP001629113">
    <property type="component" value="Unassembled WGS sequence"/>
</dbReference>
<protein>
    <submittedName>
        <fullName evidence="7">Plasma membrane proteolipid 3</fullName>
    </submittedName>
</protein>
<proteinExistence type="inferred from homology"/>
<keyword evidence="8" id="KW-1185">Reference proteome</keyword>
<evidence type="ECO:0000256" key="1">
    <source>
        <dbReference type="ARBA" id="ARBA00004370"/>
    </source>
</evidence>
<comment type="subcellular location">
    <subcellularLocation>
        <location evidence="1">Membrane</location>
    </subcellularLocation>
</comment>
<dbReference type="Pfam" id="PF01679">
    <property type="entry name" value="Pmp3"/>
    <property type="match status" value="1"/>
</dbReference>
<keyword evidence="3 6" id="KW-0812">Transmembrane</keyword>
<evidence type="ECO:0000313" key="8">
    <source>
        <dbReference type="Proteomes" id="UP001629113"/>
    </source>
</evidence>
<evidence type="ECO:0000256" key="2">
    <source>
        <dbReference type="ARBA" id="ARBA00009530"/>
    </source>
</evidence>
<keyword evidence="5 6" id="KW-0472">Membrane</keyword>
<gene>
    <name evidence="7" type="ORF">PVAG01_00916</name>
</gene>
<name>A0ABR4PVL7_9HELO</name>
<accession>A0ABR4PVL7</accession>
<evidence type="ECO:0000256" key="4">
    <source>
        <dbReference type="ARBA" id="ARBA00022989"/>
    </source>
</evidence>
<feature type="transmembrane region" description="Helical" evidence="6">
    <location>
        <begin position="36"/>
        <end position="58"/>
    </location>
</feature>
<evidence type="ECO:0000256" key="3">
    <source>
        <dbReference type="ARBA" id="ARBA00022692"/>
    </source>
</evidence>
<sequence length="120" mass="13882">MGLFLERILVTIVNIFCPPLGVMLVAGVGADALVNTLWFLAGVIPGHVHAFYITWTYFSRRRKVAKGRYPGGRKAGIYSERVWNGDASNQHVRELWIAEQRKKEEELMRKRSRSHKSWRK</sequence>
<evidence type="ECO:0000256" key="6">
    <source>
        <dbReference type="SAM" id="Phobius"/>
    </source>
</evidence>
<evidence type="ECO:0000256" key="5">
    <source>
        <dbReference type="ARBA" id="ARBA00023136"/>
    </source>
</evidence>
<comment type="caution">
    <text evidence="7">The sequence shown here is derived from an EMBL/GenBank/DDBJ whole genome shotgun (WGS) entry which is preliminary data.</text>
</comment>
<dbReference type="EMBL" id="JBFCZG010000001">
    <property type="protein sequence ID" value="KAL3427407.1"/>
    <property type="molecule type" value="Genomic_DNA"/>
</dbReference>